<dbReference type="Proteomes" id="UP000008840">
    <property type="component" value="Chromosome"/>
</dbReference>
<gene>
    <name evidence="1" type="ordered locus">Smlt2522</name>
</gene>
<evidence type="ECO:0000313" key="1">
    <source>
        <dbReference type="EMBL" id="CAQ46002.1"/>
    </source>
</evidence>
<dbReference type="KEGG" id="sml:Smlt2522"/>
<dbReference type="EMBL" id="AM743169">
    <property type="protein sequence ID" value="CAQ46002.1"/>
    <property type="molecule type" value="Genomic_DNA"/>
</dbReference>
<dbReference type="HOGENOM" id="CLU_2002655_0_0_6"/>
<sequence>MIPLAHQLIIQYVDNGHHRVGKSTRIADGSVEVDPGAFNANIRQLELGRQCPALDEEHLCPASARRQIQQRGDGFVGGCVYTLMQQRDIEADDSWEHGSVHLTILSLMGAASTPTVQQNASSPR</sequence>
<accession>B2FS99</accession>
<reference evidence="1 2" key="1">
    <citation type="journal article" date="2008" name="Genome Biol.">
        <title>The complete genome, comparative and functional analysis of Stenotrophomonas maltophilia reveals an organism heavily shielded by drug resistance determinants.</title>
        <authorList>
            <person name="Crossman L.C."/>
            <person name="Gould V.C."/>
            <person name="Dow J.M."/>
            <person name="Vernikos G.S."/>
            <person name="Okazaki A."/>
            <person name="Sebaihia M."/>
            <person name="Saunders D."/>
            <person name="Arrowsmith C."/>
            <person name="Carver T."/>
            <person name="Peters N."/>
            <person name="Adlem E."/>
            <person name="Kerhornou A."/>
            <person name="Lord A."/>
            <person name="Murphy L."/>
            <person name="Seeger K."/>
            <person name="Squares R."/>
            <person name="Rutter S."/>
            <person name="Quail M.A."/>
            <person name="Rajandream M.A."/>
            <person name="Harris D."/>
            <person name="Churcher C."/>
            <person name="Bentley S.D."/>
            <person name="Parkhill J."/>
            <person name="Thomson N.R."/>
            <person name="Avison M.B."/>
        </authorList>
    </citation>
    <scope>NUCLEOTIDE SEQUENCE [LARGE SCALE GENOMIC DNA]</scope>
    <source>
        <strain evidence="1 2">K279a</strain>
    </source>
</reference>
<proteinExistence type="predicted"/>
<dbReference type="AlphaFoldDB" id="B2FS99"/>
<keyword evidence="2" id="KW-1185">Reference proteome</keyword>
<protein>
    <submittedName>
        <fullName evidence="1">Uncharacterized protein</fullName>
    </submittedName>
</protein>
<organism evidence="1 2">
    <name type="scientific">Stenotrophomonas maltophilia (strain K279a)</name>
    <dbReference type="NCBI Taxonomy" id="522373"/>
    <lineage>
        <taxon>Bacteria</taxon>
        <taxon>Pseudomonadati</taxon>
        <taxon>Pseudomonadota</taxon>
        <taxon>Gammaproteobacteria</taxon>
        <taxon>Lysobacterales</taxon>
        <taxon>Lysobacteraceae</taxon>
        <taxon>Stenotrophomonas</taxon>
        <taxon>Stenotrophomonas maltophilia group</taxon>
    </lineage>
</organism>
<name>B2FS99_STRMK</name>
<dbReference type="EnsemblBacteria" id="CAQ46002">
    <property type="protein sequence ID" value="CAQ46002"/>
    <property type="gene ID" value="Smlt2522"/>
</dbReference>
<evidence type="ECO:0000313" key="2">
    <source>
        <dbReference type="Proteomes" id="UP000008840"/>
    </source>
</evidence>